<dbReference type="Gene3D" id="3.50.80.10">
    <property type="entry name" value="D-tyrosyl-tRNA(Tyr) deacylase"/>
    <property type="match status" value="1"/>
</dbReference>
<gene>
    <name evidence="1" type="ORF">GAYE_SCF24G4334</name>
</gene>
<accession>A0AAV9IG69</accession>
<evidence type="ECO:0000313" key="2">
    <source>
        <dbReference type="Proteomes" id="UP001300502"/>
    </source>
</evidence>
<dbReference type="GO" id="GO:0005737">
    <property type="term" value="C:cytoplasm"/>
    <property type="evidence" value="ECO:0007669"/>
    <property type="project" value="InterPro"/>
</dbReference>
<keyword evidence="2" id="KW-1185">Reference proteome</keyword>
<organism evidence="1 2">
    <name type="scientific">Galdieria yellowstonensis</name>
    <dbReference type="NCBI Taxonomy" id="3028027"/>
    <lineage>
        <taxon>Eukaryota</taxon>
        <taxon>Rhodophyta</taxon>
        <taxon>Bangiophyceae</taxon>
        <taxon>Galdieriales</taxon>
        <taxon>Galdieriaceae</taxon>
        <taxon>Galdieria</taxon>
    </lineage>
</organism>
<dbReference type="InterPro" id="IPR023509">
    <property type="entry name" value="DTD-like_sf"/>
</dbReference>
<dbReference type="GO" id="GO:0051499">
    <property type="term" value="F:D-aminoacyl-tRNA deacylase activity"/>
    <property type="evidence" value="ECO:0007669"/>
    <property type="project" value="InterPro"/>
</dbReference>
<protein>
    <submittedName>
        <fullName evidence="1">Uncharacterized protein</fullName>
    </submittedName>
</protein>
<evidence type="ECO:0000313" key="1">
    <source>
        <dbReference type="EMBL" id="KAK4526419.1"/>
    </source>
</evidence>
<proteinExistence type="predicted"/>
<sequence>MKALSEEAEEERRKRSVFDIQGEFIFVSQFTLHTLFKNQGKVCFHRSMSPERCRRVVPTCVKQVSEEI</sequence>
<dbReference type="SUPFAM" id="SSF69500">
    <property type="entry name" value="DTD-like"/>
    <property type="match status" value="1"/>
</dbReference>
<name>A0AAV9IG69_9RHOD</name>
<dbReference type="Pfam" id="PF02580">
    <property type="entry name" value="Tyr_Deacylase"/>
    <property type="match status" value="1"/>
</dbReference>
<dbReference type="Proteomes" id="UP001300502">
    <property type="component" value="Unassembled WGS sequence"/>
</dbReference>
<comment type="caution">
    <text evidence="1">The sequence shown here is derived from an EMBL/GenBank/DDBJ whole genome shotgun (WGS) entry which is preliminary data.</text>
</comment>
<dbReference type="InterPro" id="IPR003732">
    <property type="entry name" value="Daa-tRNA_deacyls_DTD"/>
</dbReference>
<dbReference type="AlphaFoldDB" id="A0AAV9IG69"/>
<reference evidence="1 2" key="1">
    <citation type="submission" date="2022-07" db="EMBL/GenBank/DDBJ databases">
        <title>Genome-wide signatures of adaptation to extreme environments.</title>
        <authorList>
            <person name="Cho C.H."/>
            <person name="Yoon H.S."/>
        </authorList>
    </citation>
    <scope>NUCLEOTIDE SEQUENCE [LARGE SCALE GENOMIC DNA]</scope>
    <source>
        <strain evidence="1 2">108.79 E11</strain>
    </source>
</reference>
<dbReference type="EMBL" id="JANCYU010000040">
    <property type="protein sequence ID" value="KAK4526419.1"/>
    <property type="molecule type" value="Genomic_DNA"/>
</dbReference>